<sequence>MALKRCFDLLVSVIFLCTFFSLIFLIVGTAIKCTSPGPVLFRQKRHGKNGRVFTCLKFRTMRVNDDADTQPARENDPRITPLGRFLRRTCIDELPQFINVLRGDMSIIGPRPHMLDDTRRFARDVDDYMSRLTVRPGITGLAQVRGYMGKVRTPEDLAGRIWYDLYYINHWSFSLDICIFLRTFHNFLIGNNHQK</sequence>
<proteinExistence type="inferred from homology"/>
<dbReference type="InterPro" id="IPR003362">
    <property type="entry name" value="Bact_transf"/>
</dbReference>
<evidence type="ECO:0000259" key="3">
    <source>
        <dbReference type="Pfam" id="PF02397"/>
    </source>
</evidence>
<reference evidence="4 5" key="1">
    <citation type="journal article" date="2019" name="Nat. Med.">
        <title>A library of human gut bacterial isolates paired with longitudinal multiomics data enables mechanistic microbiome research.</title>
        <authorList>
            <person name="Poyet M."/>
            <person name="Groussin M."/>
            <person name="Gibbons S.M."/>
            <person name="Avila-Pacheco J."/>
            <person name="Jiang X."/>
            <person name="Kearney S.M."/>
            <person name="Perrotta A.R."/>
            <person name="Berdy B."/>
            <person name="Zhao S."/>
            <person name="Lieberman T.D."/>
            <person name="Swanson P.K."/>
            <person name="Smith M."/>
            <person name="Roesemann S."/>
            <person name="Alexander J.E."/>
            <person name="Rich S.A."/>
            <person name="Livny J."/>
            <person name="Vlamakis H."/>
            <person name="Clish C."/>
            <person name="Bullock K."/>
            <person name="Deik A."/>
            <person name="Scott J."/>
            <person name="Pierce K.A."/>
            <person name="Xavier R.J."/>
            <person name="Alm E.J."/>
        </authorList>
    </citation>
    <scope>NUCLEOTIDE SEQUENCE [LARGE SCALE GENOMIC DNA]</scope>
    <source>
        <strain evidence="4 5">BIOML-A16</strain>
    </source>
</reference>
<gene>
    <name evidence="4" type="ORF">GMD92_02865</name>
</gene>
<dbReference type="PANTHER" id="PTHR30576:SF0">
    <property type="entry name" value="UNDECAPRENYL-PHOSPHATE N-ACETYLGALACTOSAMINYL 1-PHOSPHATE TRANSFERASE-RELATED"/>
    <property type="match status" value="1"/>
</dbReference>
<name>A0AA43W0R3_9BACT</name>
<comment type="caution">
    <text evidence="4">The sequence shown here is derived from an EMBL/GenBank/DDBJ whole genome shotgun (WGS) entry which is preliminary data.</text>
</comment>
<dbReference type="GO" id="GO:0016780">
    <property type="term" value="F:phosphotransferase activity, for other substituted phosphate groups"/>
    <property type="evidence" value="ECO:0007669"/>
    <property type="project" value="TreeGrafter"/>
</dbReference>
<evidence type="ECO:0000313" key="5">
    <source>
        <dbReference type="Proteomes" id="UP000448908"/>
    </source>
</evidence>
<evidence type="ECO:0000256" key="1">
    <source>
        <dbReference type="ARBA" id="ARBA00006464"/>
    </source>
</evidence>
<organism evidence="4 5">
    <name type="scientific">Parabacteroides merdae</name>
    <dbReference type="NCBI Taxonomy" id="46503"/>
    <lineage>
        <taxon>Bacteria</taxon>
        <taxon>Pseudomonadati</taxon>
        <taxon>Bacteroidota</taxon>
        <taxon>Bacteroidia</taxon>
        <taxon>Bacteroidales</taxon>
        <taxon>Tannerellaceae</taxon>
        <taxon>Parabacteroides</taxon>
    </lineage>
</organism>
<dbReference type="EMBL" id="WNDA01000003">
    <property type="protein sequence ID" value="MTU68048.1"/>
    <property type="molecule type" value="Genomic_DNA"/>
</dbReference>
<feature type="transmembrane region" description="Helical" evidence="2">
    <location>
        <begin position="7"/>
        <end position="31"/>
    </location>
</feature>
<comment type="similarity">
    <text evidence="1">Belongs to the bacterial sugar transferase family.</text>
</comment>
<feature type="domain" description="Bacterial sugar transferase" evidence="3">
    <location>
        <begin position="4"/>
        <end position="188"/>
    </location>
</feature>
<dbReference type="PANTHER" id="PTHR30576">
    <property type="entry name" value="COLANIC BIOSYNTHESIS UDP-GLUCOSE LIPID CARRIER TRANSFERASE"/>
    <property type="match status" value="1"/>
</dbReference>
<keyword evidence="2" id="KW-0812">Transmembrane</keyword>
<evidence type="ECO:0000313" key="4">
    <source>
        <dbReference type="EMBL" id="MTU68048.1"/>
    </source>
</evidence>
<dbReference type="Pfam" id="PF02397">
    <property type="entry name" value="Bac_transf"/>
    <property type="match status" value="1"/>
</dbReference>
<protein>
    <submittedName>
        <fullName evidence="4">Polyprenyl glycosylphosphotransferase</fullName>
    </submittedName>
</protein>
<dbReference type="AlphaFoldDB" id="A0AA43W0R3"/>
<dbReference type="Proteomes" id="UP000448908">
    <property type="component" value="Unassembled WGS sequence"/>
</dbReference>
<evidence type="ECO:0000256" key="2">
    <source>
        <dbReference type="SAM" id="Phobius"/>
    </source>
</evidence>
<accession>A0AA43W0R3</accession>
<keyword evidence="2" id="KW-1133">Transmembrane helix</keyword>
<keyword evidence="2" id="KW-0472">Membrane</keyword>